<feature type="domain" description="Sodium/calcium exchanger membrane region" evidence="6">
    <location>
        <begin position="1"/>
        <end position="132"/>
    </location>
</feature>
<proteinExistence type="predicted"/>
<feature type="transmembrane region" description="Helical" evidence="5">
    <location>
        <begin position="156"/>
        <end position="174"/>
    </location>
</feature>
<dbReference type="InterPro" id="IPR004837">
    <property type="entry name" value="NaCa_Exmemb"/>
</dbReference>
<dbReference type="PANTHER" id="PTHR10846:SF8">
    <property type="entry name" value="INNER MEMBRANE PROTEIN YRBG"/>
    <property type="match status" value="1"/>
</dbReference>
<dbReference type="GO" id="GO:0008273">
    <property type="term" value="F:calcium, potassium:sodium antiporter activity"/>
    <property type="evidence" value="ECO:0007669"/>
    <property type="project" value="TreeGrafter"/>
</dbReference>
<dbReference type="GO" id="GO:0006874">
    <property type="term" value="P:intracellular calcium ion homeostasis"/>
    <property type="evidence" value="ECO:0007669"/>
    <property type="project" value="TreeGrafter"/>
</dbReference>
<comment type="caution">
    <text evidence="7">The sequence shown here is derived from an EMBL/GenBank/DDBJ whole genome shotgun (WGS) entry which is preliminary data.</text>
</comment>
<keyword evidence="4 5" id="KW-0472">Membrane</keyword>
<feature type="transmembrane region" description="Helical" evidence="5">
    <location>
        <begin position="117"/>
        <end position="135"/>
    </location>
</feature>
<feature type="transmembrane region" description="Helical" evidence="5">
    <location>
        <begin position="60"/>
        <end position="82"/>
    </location>
</feature>
<feature type="transmembrane region" description="Helical" evidence="5">
    <location>
        <begin position="230"/>
        <end position="250"/>
    </location>
</feature>
<dbReference type="Proteomes" id="UP000196531">
    <property type="component" value="Unassembled WGS sequence"/>
</dbReference>
<evidence type="ECO:0000256" key="3">
    <source>
        <dbReference type="ARBA" id="ARBA00022989"/>
    </source>
</evidence>
<evidence type="ECO:0000256" key="1">
    <source>
        <dbReference type="ARBA" id="ARBA00004141"/>
    </source>
</evidence>
<evidence type="ECO:0000313" key="7">
    <source>
        <dbReference type="EMBL" id="OUR98483.1"/>
    </source>
</evidence>
<dbReference type="AlphaFoldDB" id="A0A1Y5FFR2"/>
<evidence type="ECO:0000256" key="4">
    <source>
        <dbReference type="ARBA" id="ARBA00023136"/>
    </source>
</evidence>
<gene>
    <name evidence="7" type="ORF">A9Q84_03470</name>
</gene>
<feature type="transmembrane region" description="Helical" evidence="5">
    <location>
        <begin position="256"/>
        <end position="276"/>
    </location>
</feature>
<comment type="subcellular location">
    <subcellularLocation>
        <location evidence="1">Membrane</location>
        <topology evidence="1">Multi-pass membrane protein</topology>
    </subcellularLocation>
</comment>
<dbReference type="InterPro" id="IPR044880">
    <property type="entry name" value="NCX_ion-bd_dom_sf"/>
</dbReference>
<dbReference type="Pfam" id="PF01699">
    <property type="entry name" value="Na_Ca_ex"/>
    <property type="match status" value="2"/>
</dbReference>
<evidence type="ECO:0000313" key="8">
    <source>
        <dbReference type="Proteomes" id="UP000196531"/>
    </source>
</evidence>
<dbReference type="Gene3D" id="1.20.1420.30">
    <property type="entry name" value="NCX, central ion-binding region"/>
    <property type="match status" value="1"/>
</dbReference>
<evidence type="ECO:0000259" key="6">
    <source>
        <dbReference type="Pfam" id="PF01699"/>
    </source>
</evidence>
<reference evidence="8" key="1">
    <citation type="journal article" date="2017" name="Proc. Natl. Acad. Sci. U.S.A.">
        <title>Simulation of Deepwater Horizon oil plume reveals substrate specialization within a complex community of hydrocarbon-degraders.</title>
        <authorList>
            <person name="Hu P."/>
            <person name="Dubinsky E.A."/>
            <person name="Probst A.J."/>
            <person name="Wang J."/>
            <person name="Sieber C.M.K."/>
            <person name="Tom L.M."/>
            <person name="Gardinali P."/>
            <person name="Banfield J.F."/>
            <person name="Atlas R.M."/>
            <person name="Andersen G.L."/>
        </authorList>
    </citation>
    <scope>NUCLEOTIDE SEQUENCE [LARGE SCALE GENOMIC DNA]</scope>
</reference>
<feature type="transmembrane region" description="Helical" evidence="5">
    <location>
        <begin position="283"/>
        <end position="300"/>
    </location>
</feature>
<name>A0A1Y5FFR2_9BACT</name>
<sequence>MAIVMLYFGAEFTLEAAEKIGVFFGMSPLVIGLLIVGFGTSLPEFFVSQLACFRGESPMALGNIVGSNIANLFLIMGLTGLFVPLHIARKEIKIQFYFHIVLTCILGIILFQNRLYWWGTALLVSFFAYYLWSTFSEMRKERHLKNSDATEIEHEIGPVMIMKLIIGFILLYFGGELLVSSGSQIGIMLGVSSYVISAVFVAFGTSFPELVTALMACVKKKNTDLITGNIIGSNIFNVAFVFGSLGFYEIPINKDYTLEMGFLISAAVFLIAVASMKKSFHRLSGLVFFGSYIAIVYQWVAA</sequence>
<accession>A0A1Y5FFR2</accession>
<dbReference type="EMBL" id="MAAO01000004">
    <property type="protein sequence ID" value="OUR98483.1"/>
    <property type="molecule type" value="Genomic_DNA"/>
</dbReference>
<organism evidence="7 8">
    <name type="scientific">Halobacteriovorax marinus</name>
    <dbReference type="NCBI Taxonomy" id="97084"/>
    <lineage>
        <taxon>Bacteria</taxon>
        <taxon>Pseudomonadati</taxon>
        <taxon>Bdellovibrionota</taxon>
        <taxon>Bacteriovoracia</taxon>
        <taxon>Bacteriovoracales</taxon>
        <taxon>Halobacteriovoraceae</taxon>
        <taxon>Halobacteriovorax</taxon>
    </lineage>
</organism>
<dbReference type="GO" id="GO:0005262">
    <property type="term" value="F:calcium channel activity"/>
    <property type="evidence" value="ECO:0007669"/>
    <property type="project" value="TreeGrafter"/>
</dbReference>
<dbReference type="GO" id="GO:0005886">
    <property type="term" value="C:plasma membrane"/>
    <property type="evidence" value="ECO:0007669"/>
    <property type="project" value="TreeGrafter"/>
</dbReference>
<feature type="domain" description="Sodium/calcium exchanger membrane region" evidence="6">
    <location>
        <begin position="164"/>
        <end position="297"/>
    </location>
</feature>
<evidence type="ECO:0000256" key="5">
    <source>
        <dbReference type="SAM" id="Phobius"/>
    </source>
</evidence>
<keyword evidence="2 5" id="KW-0812">Transmembrane</keyword>
<dbReference type="PANTHER" id="PTHR10846">
    <property type="entry name" value="SODIUM/POTASSIUM/CALCIUM EXCHANGER"/>
    <property type="match status" value="1"/>
</dbReference>
<feature type="transmembrane region" description="Helical" evidence="5">
    <location>
        <begin position="94"/>
        <end position="111"/>
    </location>
</feature>
<dbReference type="NCBIfam" id="TIGR00367">
    <property type="entry name" value="calcium/sodium antiporter"/>
    <property type="match status" value="1"/>
</dbReference>
<keyword evidence="3 5" id="KW-1133">Transmembrane helix</keyword>
<dbReference type="InterPro" id="IPR004481">
    <property type="entry name" value="K/Na/Ca-exchanger"/>
</dbReference>
<feature type="transmembrane region" description="Helical" evidence="5">
    <location>
        <begin position="20"/>
        <end position="40"/>
    </location>
</feature>
<evidence type="ECO:0000256" key="2">
    <source>
        <dbReference type="ARBA" id="ARBA00022692"/>
    </source>
</evidence>
<protein>
    <recommendedName>
        <fullName evidence="6">Sodium/calcium exchanger membrane region domain-containing protein</fullName>
    </recommendedName>
</protein>